<evidence type="ECO:0000256" key="2">
    <source>
        <dbReference type="ARBA" id="ARBA00006999"/>
    </source>
</evidence>
<keyword evidence="4" id="KW-0800">Toxin</keyword>
<dbReference type="FunFam" id="2.10.80.10:FF:000011">
    <property type="entry name" value="Uncharacterized protein"/>
    <property type="match status" value="1"/>
</dbReference>
<feature type="chain" id="PRO_5002934356" description="Prokineticin domain-containing protein" evidence="7">
    <location>
        <begin position="20"/>
        <end position="114"/>
    </location>
</feature>
<name>C3Z5K5_BRAFL</name>
<proteinExistence type="inferred from homology"/>
<dbReference type="GO" id="GO:0005576">
    <property type="term" value="C:extracellular region"/>
    <property type="evidence" value="ECO:0007669"/>
    <property type="project" value="UniProtKB-SubCell"/>
</dbReference>
<dbReference type="Pfam" id="PF06607">
    <property type="entry name" value="Prokineticin"/>
    <property type="match status" value="1"/>
</dbReference>
<evidence type="ECO:0000313" key="9">
    <source>
        <dbReference type="EMBL" id="EEN52118.1"/>
    </source>
</evidence>
<accession>C3Z5K5</accession>
<dbReference type="PANTHER" id="PTHR18821">
    <property type="entry name" value="PROKINETICIN"/>
    <property type="match status" value="1"/>
</dbReference>
<dbReference type="PANTHER" id="PTHR18821:SF2">
    <property type="entry name" value="DICKKOPF-RELATED PROTEIN 3-LIKE"/>
    <property type="match status" value="1"/>
</dbReference>
<keyword evidence="5" id="KW-1015">Disulfide bond</keyword>
<evidence type="ECO:0000259" key="8">
    <source>
        <dbReference type="Pfam" id="PF06607"/>
    </source>
</evidence>
<evidence type="ECO:0000256" key="5">
    <source>
        <dbReference type="ARBA" id="ARBA00023157"/>
    </source>
</evidence>
<dbReference type="EMBL" id="GG666583">
    <property type="protein sequence ID" value="EEN52118.1"/>
    <property type="molecule type" value="Genomic_DNA"/>
</dbReference>
<dbReference type="AlphaFoldDB" id="C3Z5K5"/>
<dbReference type="Gene3D" id="2.10.80.10">
    <property type="entry name" value="Lipase, subunit A"/>
    <property type="match status" value="1"/>
</dbReference>
<comment type="similarity">
    <text evidence="2">Belongs to the AVIT (prokineticin) family.</text>
</comment>
<evidence type="ECO:0000256" key="1">
    <source>
        <dbReference type="ARBA" id="ARBA00004613"/>
    </source>
</evidence>
<keyword evidence="6" id="KW-1213">G-protein coupled receptor impairing toxin</keyword>
<dbReference type="GO" id="GO:0090729">
    <property type="term" value="F:toxin activity"/>
    <property type="evidence" value="ECO:0007669"/>
    <property type="project" value="UniProtKB-KW"/>
</dbReference>
<dbReference type="InParanoid" id="C3Z5K5"/>
<dbReference type="InterPro" id="IPR023569">
    <property type="entry name" value="Prokineticin_domain"/>
</dbReference>
<evidence type="ECO:0000256" key="4">
    <source>
        <dbReference type="ARBA" id="ARBA00022656"/>
    </source>
</evidence>
<feature type="signal peptide" evidence="7">
    <location>
        <begin position="1"/>
        <end position="19"/>
    </location>
</feature>
<feature type="domain" description="Prokineticin" evidence="8">
    <location>
        <begin position="15"/>
        <end position="100"/>
    </location>
</feature>
<dbReference type="InterPro" id="IPR009523">
    <property type="entry name" value="Prokineticin"/>
</dbReference>
<gene>
    <name evidence="9" type="ORF">BRAFLDRAFT_66161</name>
</gene>
<evidence type="ECO:0000256" key="6">
    <source>
        <dbReference type="ARBA" id="ARBA00023259"/>
    </source>
</evidence>
<protein>
    <recommendedName>
        <fullName evidence="8">Prokineticin domain-containing protein</fullName>
    </recommendedName>
</protein>
<keyword evidence="7" id="KW-0732">Signal</keyword>
<reference evidence="9" key="1">
    <citation type="journal article" date="2008" name="Nature">
        <title>The amphioxus genome and the evolution of the chordate karyotype.</title>
        <authorList>
            <consortium name="US DOE Joint Genome Institute (JGI-PGF)"/>
            <person name="Putnam N.H."/>
            <person name="Butts T."/>
            <person name="Ferrier D.E.K."/>
            <person name="Furlong R.F."/>
            <person name="Hellsten U."/>
            <person name="Kawashima T."/>
            <person name="Robinson-Rechavi M."/>
            <person name="Shoguchi E."/>
            <person name="Terry A."/>
            <person name="Yu J.-K."/>
            <person name="Benito-Gutierrez E.L."/>
            <person name="Dubchak I."/>
            <person name="Garcia-Fernandez J."/>
            <person name="Gibson-Brown J.J."/>
            <person name="Grigoriev I.V."/>
            <person name="Horton A.C."/>
            <person name="de Jong P.J."/>
            <person name="Jurka J."/>
            <person name="Kapitonov V.V."/>
            <person name="Kohara Y."/>
            <person name="Kuroki Y."/>
            <person name="Lindquist E."/>
            <person name="Lucas S."/>
            <person name="Osoegawa K."/>
            <person name="Pennacchio L.A."/>
            <person name="Salamov A.A."/>
            <person name="Satou Y."/>
            <person name="Sauka-Spengler T."/>
            <person name="Schmutz J."/>
            <person name="Shin-I T."/>
            <person name="Toyoda A."/>
            <person name="Bronner-Fraser M."/>
            <person name="Fujiyama A."/>
            <person name="Holland L.Z."/>
            <person name="Holland P.W.H."/>
            <person name="Satoh N."/>
            <person name="Rokhsar D.S."/>
        </authorList>
    </citation>
    <scope>NUCLEOTIDE SEQUENCE [LARGE SCALE GENOMIC DNA]</scope>
    <source>
        <strain evidence="9">S238N-H82</strain>
        <tissue evidence="9">Testes</tissue>
    </source>
</reference>
<evidence type="ECO:0000256" key="7">
    <source>
        <dbReference type="SAM" id="SignalP"/>
    </source>
</evidence>
<sequence length="114" mass="12449">MSLLQIILIASFGCLFASGMMPITGFCQTDADCIDADGDDTSCCAQWNVKMPIRVCKSLRKEGQICKVNSPTFPLLLRPRSSFLCPCHGGFECHPLEGKYRVGKCKQVAIEASV</sequence>
<organism>
    <name type="scientific">Branchiostoma floridae</name>
    <name type="common">Florida lancelet</name>
    <name type="synonym">Amphioxus</name>
    <dbReference type="NCBI Taxonomy" id="7739"/>
    <lineage>
        <taxon>Eukaryota</taxon>
        <taxon>Metazoa</taxon>
        <taxon>Chordata</taxon>
        <taxon>Cephalochordata</taxon>
        <taxon>Leptocardii</taxon>
        <taxon>Amphioxiformes</taxon>
        <taxon>Branchiostomatidae</taxon>
        <taxon>Branchiostoma</taxon>
    </lineage>
</organism>
<evidence type="ECO:0000256" key="3">
    <source>
        <dbReference type="ARBA" id="ARBA00022525"/>
    </source>
</evidence>
<keyword evidence="3" id="KW-0964">Secreted</keyword>
<comment type="subcellular location">
    <subcellularLocation>
        <location evidence="1">Secreted</location>
    </subcellularLocation>
</comment>